<organism evidence="2 3">
    <name type="scientific">Penicillium salamii</name>
    <dbReference type="NCBI Taxonomy" id="1612424"/>
    <lineage>
        <taxon>Eukaryota</taxon>
        <taxon>Fungi</taxon>
        <taxon>Dikarya</taxon>
        <taxon>Ascomycota</taxon>
        <taxon>Pezizomycotina</taxon>
        <taxon>Eurotiomycetes</taxon>
        <taxon>Eurotiomycetidae</taxon>
        <taxon>Eurotiales</taxon>
        <taxon>Aspergillaceae</taxon>
        <taxon>Penicillium</taxon>
    </lineage>
</organism>
<dbReference type="InterPro" id="IPR046368">
    <property type="entry name" value="Tag1"/>
</dbReference>
<dbReference type="PANTHER" id="PTHR35895:SF1">
    <property type="entry name" value="LIPID-BINDING SERUM GLYCOPROTEIN C-TERMINAL DOMAIN-CONTAINING PROTEIN"/>
    <property type="match status" value="1"/>
</dbReference>
<name>A0A9W4J575_9EURO</name>
<protein>
    <submittedName>
        <fullName evidence="2">Uncharacterized protein</fullName>
    </submittedName>
</protein>
<keyword evidence="3" id="KW-1185">Reference proteome</keyword>
<gene>
    <name evidence="2" type="ORF">PSALAMII_LOCUS5575</name>
</gene>
<feature type="transmembrane region" description="Helical" evidence="1">
    <location>
        <begin position="35"/>
        <end position="58"/>
    </location>
</feature>
<evidence type="ECO:0000313" key="2">
    <source>
        <dbReference type="EMBL" id="CAG8379086.1"/>
    </source>
</evidence>
<dbReference type="EMBL" id="CAJVPG010000222">
    <property type="protein sequence ID" value="CAG8379086.1"/>
    <property type="molecule type" value="Genomic_DNA"/>
</dbReference>
<dbReference type="Proteomes" id="UP001152649">
    <property type="component" value="Unassembled WGS sequence"/>
</dbReference>
<proteinExistence type="predicted"/>
<reference evidence="2" key="1">
    <citation type="submission" date="2021-07" db="EMBL/GenBank/DDBJ databases">
        <authorList>
            <person name="Branca A.L. A."/>
        </authorList>
    </citation>
    <scope>NUCLEOTIDE SEQUENCE</scope>
</reference>
<dbReference type="InterPro" id="IPR022185">
    <property type="entry name" value="DUF3712"/>
</dbReference>
<sequence length="359" mass="38566">MSATKASVVEEAGVSSMPAKKSFGARVAAHFKKWWWAHLIAFIIALLVIILPVVYVGYPKIAQDAVNDSTLDIKQMVISDPTPETFHLNQTQILGSKSSYHPQIYEFDAEVSLGGAEAPFAMVTVPSVKSNDGAEIHVDQHVDLSDSDAFGDFATAVMMNKEVSLNIYGRPGLKEGSLPKTTVTYNKTVSMKGLNQLEGFAVSEFHIMIPSVNGYNMNGTVLIPNPSVMTITMVFLLFPTNVFKILTNQGNLSLSLAVDGKSMGTTYLNDLVLKPGDNNVPMLAKVDQAAVIGLLTSSDNPYKDGIVPFDISGKSSSYNGKELPYFTKALSANKLTVKLDVGAALKEIGLNLIKSALGA</sequence>
<keyword evidence="1" id="KW-0472">Membrane</keyword>
<evidence type="ECO:0000313" key="3">
    <source>
        <dbReference type="Proteomes" id="UP001152649"/>
    </source>
</evidence>
<dbReference type="GO" id="GO:0000329">
    <property type="term" value="C:fungal-type vacuole membrane"/>
    <property type="evidence" value="ECO:0007669"/>
    <property type="project" value="InterPro"/>
</dbReference>
<dbReference type="AlphaFoldDB" id="A0A9W4J575"/>
<dbReference type="OrthoDB" id="445556at2759"/>
<comment type="caution">
    <text evidence="2">The sequence shown here is derived from an EMBL/GenBank/DDBJ whole genome shotgun (WGS) entry which is preliminary data.</text>
</comment>
<dbReference type="PANTHER" id="PTHR35895">
    <property type="entry name" value="CHROMOSOME 16, WHOLE GENOME SHOTGUN SEQUENCE"/>
    <property type="match status" value="1"/>
</dbReference>
<dbReference type="Pfam" id="PF12505">
    <property type="entry name" value="DUF3712"/>
    <property type="match status" value="1"/>
</dbReference>
<keyword evidence="1" id="KW-0812">Transmembrane</keyword>
<evidence type="ECO:0000256" key="1">
    <source>
        <dbReference type="SAM" id="Phobius"/>
    </source>
</evidence>
<accession>A0A9W4J575</accession>
<keyword evidence="1" id="KW-1133">Transmembrane helix</keyword>